<evidence type="ECO:0000313" key="1">
    <source>
        <dbReference type="EMBL" id="KAJ4707785.1"/>
    </source>
</evidence>
<organism evidence="1 2">
    <name type="scientific">Melia azedarach</name>
    <name type="common">Chinaberry tree</name>
    <dbReference type="NCBI Taxonomy" id="155640"/>
    <lineage>
        <taxon>Eukaryota</taxon>
        <taxon>Viridiplantae</taxon>
        <taxon>Streptophyta</taxon>
        <taxon>Embryophyta</taxon>
        <taxon>Tracheophyta</taxon>
        <taxon>Spermatophyta</taxon>
        <taxon>Magnoliopsida</taxon>
        <taxon>eudicotyledons</taxon>
        <taxon>Gunneridae</taxon>
        <taxon>Pentapetalae</taxon>
        <taxon>rosids</taxon>
        <taxon>malvids</taxon>
        <taxon>Sapindales</taxon>
        <taxon>Meliaceae</taxon>
        <taxon>Melia</taxon>
    </lineage>
</organism>
<accession>A0ACC1X9C0</accession>
<gene>
    <name evidence="1" type="ORF">OWV82_017848</name>
</gene>
<name>A0ACC1X9C0_MELAZ</name>
<dbReference type="EMBL" id="CM051403">
    <property type="protein sequence ID" value="KAJ4707785.1"/>
    <property type="molecule type" value="Genomic_DNA"/>
</dbReference>
<proteinExistence type="predicted"/>
<keyword evidence="2" id="KW-1185">Reference proteome</keyword>
<reference evidence="1 2" key="1">
    <citation type="journal article" date="2023" name="Science">
        <title>Complex scaffold remodeling in plant triterpene biosynthesis.</title>
        <authorList>
            <person name="De La Pena R."/>
            <person name="Hodgson H."/>
            <person name="Liu J.C."/>
            <person name="Stephenson M.J."/>
            <person name="Martin A.C."/>
            <person name="Owen C."/>
            <person name="Harkess A."/>
            <person name="Leebens-Mack J."/>
            <person name="Jimenez L.E."/>
            <person name="Osbourn A."/>
            <person name="Sattely E.S."/>
        </authorList>
    </citation>
    <scope>NUCLEOTIDE SEQUENCE [LARGE SCALE GENOMIC DNA]</scope>
    <source>
        <strain evidence="2">cv. JPN11</strain>
        <tissue evidence="1">Leaf</tissue>
    </source>
</reference>
<dbReference type="Proteomes" id="UP001164539">
    <property type="component" value="Chromosome 10"/>
</dbReference>
<protein>
    <submittedName>
        <fullName evidence="1">WRKY transcription factor</fullName>
    </submittedName>
</protein>
<sequence length="257" mass="28988">MDSHNSTQEKVEELQERLEQVLKENENLRSMVEVMNNHCNFLQARIQEARAYSSDFNNINGEKAQIPVANGKTTRILVKTDSRDNSLIVKDGYQWRKYGQKVTKDNPSPRAYFRCSMSASGCPVKKKVQRCVGDESFLVATYEGEHNHEVHYLLGQSFSSSPKTSTMANNVHSPADQTTDPFGSDITLDLTLTGPSQENKRTSQNILAESNNNKRKKKKKMEEYVASLTRDPNFTVALAEAVASSITELPRPARRML</sequence>
<evidence type="ECO:0000313" key="2">
    <source>
        <dbReference type="Proteomes" id="UP001164539"/>
    </source>
</evidence>
<comment type="caution">
    <text evidence="1">The sequence shown here is derived from an EMBL/GenBank/DDBJ whole genome shotgun (WGS) entry which is preliminary data.</text>
</comment>